<gene>
    <name evidence="6" type="ORF">B296_00001361</name>
</gene>
<keyword evidence="3" id="KW-0328">Glycosyltransferase</keyword>
<dbReference type="EC" id="2.4.1.13" evidence="2"/>
<evidence type="ECO:0000313" key="6">
    <source>
        <dbReference type="EMBL" id="RRT56905.1"/>
    </source>
</evidence>
<proteinExistence type="inferred from homology"/>
<evidence type="ECO:0000256" key="5">
    <source>
        <dbReference type="ARBA" id="ARBA00049030"/>
    </source>
</evidence>
<evidence type="ECO:0000256" key="2">
    <source>
        <dbReference type="ARBA" id="ARBA00012540"/>
    </source>
</evidence>
<evidence type="ECO:0000256" key="3">
    <source>
        <dbReference type="ARBA" id="ARBA00022676"/>
    </source>
</evidence>
<dbReference type="Proteomes" id="UP000287651">
    <property type="component" value="Unassembled WGS sequence"/>
</dbReference>
<evidence type="ECO:0000256" key="1">
    <source>
        <dbReference type="ARBA" id="ARBA00005894"/>
    </source>
</evidence>
<dbReference type="EMBL" id="AMZH03009410">
    <property type="protein sequence ID" value="RRT56905.1"/>
    <property type="molecule type" value="Genomic_DNA"/>
</dbReference>
<protein>
    <recommendedName>
        <fullName evidence="2">sucrose synthase</fullName>
        <ecNumber evidence="2">2.4.1.13</ecNumber>
    </recommendedName>
</protein>
<comment type="similarity">
    <text evidence="1">Belongs to the glycosyltransferase 1 family. Plant sucrose synthase subfamily.</text>
</comment>
<dbReference type="AlphaFoldDB" id="A0A426YYV3"/>
<evidence type="ECO:0000313" key="7">
    <source>
        <dbReference type="Proteomes" id="UP000287651"/>
    </source>
</evidence>
<dbReference type="GO" id="GO:0016157">
    <property type="term" value="F:sucrose synthase activity"/>
    <property type="evidence" value="ECO:0007669"/>
    <property type="project" value="UniProtKB-EC"/>
</dbReference>
<name>A0A426YYV3_ENSVE</name>
<dbReference type="PANTHER" id="PTHR45839">
    <property type="match status" value="1"/>
</dbReference>
<dbReference type="PANTHER" id="PTHR45839:SF4">
    <property type="entry name" value="SUCROSE SYNTHASE 5"/>
    <property type="match status" value="1"/>
</dbReference>
<dbReference type="GO" id="GO:0005985">
    <property type="term" value="P:sucrose metabolic process"/>
    <property type="evidence" value="ECO:0007669"/>
    <property type="project" value="InterPro"/>
</dbReference>
<keyword evidence="4" id="KW-0808">Transferase</keyword>
<accession>A0A426YYV3</accession>
<organism evidence="6 7">
    <name type="scientific">Ensete ventricosum</name>
    <name type="common">Abyssinian banana</name>
    <name type="synonym">Musa ensete</name>
    <dbReference type="NCBI Taxonomy" id="4639"/>
    <lineage>
        <taxon>Eukaryota</taxon>
        <taxon>Viridiplantae</taxon>
        <taxon>Streptophyta</taxon>
        <taxon>Embryophyta</taxon>
        <taxon>Tracheophyta</taxon>
        <taxon>Spermatophyta</taxon>
        <taxon>Magnoliopsida</taxon>
        <taxon>Liliopsida</taxon>
        <taxon>Zingiberales</taxon>
        <taxon>Musaceae</taxon>
        <taxon>Ensete</taxon>
    </lineage>
</organism>
<dbReference type="Gene3D" id="3.40.50.2000">
    <property type="entry name" value="Glycogen Phosphorylase B"/>
    <property type="match status" value="1"/>
</dbReference>
<evidence type="ECO:0000256" key="4">
    <source>
        <dbReference type="ARBA" id="ARBA00022679"/>
    </source>
</evidence>
<comment type="caution">
    <text evidence="6">The sequence shown here is derived from an EMBL/GenBank/DDBJ whole genome shotgun (WGS) entry which is preliminary data.</text>
</comment>
<comment type="catalytic activity">
    <reaction evidence="5">
        <text>an NDP-alpha-D-glucose + D-fructose = a ribonucleoside 5'-diphosphate + sucrose + H(+)</text>
        <dbReference type="Rhea" id="RHEA:16241"/>
        <dbReference type="ChEBI" id="CHEBI:15378"/>
        <dbReference type="ChEBI" id="CHEBI:17992"/>
        <dbReference type="ChEBI" id="CHEBI:37721"/>
        <dbReference type="ChEBI" id="CHEBI:57930"/>
        <dbReference type="ChEBI" id="CHEBI:76533"/>
        <dbReference type="EC" id="2.4.1.13"/>
    </reaction>
</comment>
<reference evidence="6 7" key="1">
    <citation type="journal article" date="2014" name="Agronomy (Basel)">
        <title>A Draft Genome Sequence for Ensete ventricosum, the Drought-Tolerant Tree Against Hunger.</title>
        <authorList>
            <person name="Harrison J."/>
            <person name="Moore K.A."/>
            <person name="Paszkiewicz K."/>
            <person name="Jones T."/>
            <person name="Grant M."/>
            <person name="Ambacheew D."/>
            <person name="Muzemil S."/>
            <person name="Studholme D.J."/>
        </authorList>
    </citation>
    <scope>NUCLEOTIDE SEQUENCE [LARGE SCALE GENOMIC DNA]</scope>
</reference>
<sequence length="115" mass="13287">MNGRWGGMHDFAAIMSLNLKVLLRFGSYTWKIYATKVLNMGSIYGFWRQLNKEEKQAKQRYVKLFYNLQFRNLAKTVPAVDSTSEPVPVSSKPLTRPSSQITRRQALPLFPEIFA</sequence>
<dbReference type="InterPro" id="IPR012820">
    <property type="entry name" value="Sucrose_synthase_pln/cyn"/>
</dbReference>